<evidence type="ECO:0000313" key="11">
    <source>
        <dbReference type="Proteomes" id="UP000008141"/>
    </source>
</evidence>
<keyword evidence="2 5" id="KW-0853">WD repeat</keyword>
<dbReference type="Pfam" id="PF20946">
    <property type="entry name" value="Ctf4_C"/>
    <property type="match status" value="1"/>
</dbReference>
<dbReference type="InterPro" id="IPR048591">
    <property type="entry name" value="WDHD1/CFT4_hel"/>
</dbReference>
<dbReference type="PROSITE" id="PS50294">
    <property type="entry name" value="WD_REPEATS_REGION"/>
    <property type="match status" value="2"/>
</dbReference>
<feature type="region of interest" description="Disordered" evidence="6">
    <location>
        <begin position="824"/>
        <end position="935"/>
    </location>
</feature>
<dbReference type="OrthoDB" id="427368at2759"/>
<dbReference type="FunCoup" id="E1ZMP9">
    <property type="interactions" value="1344"/>
</dbReference>
<feature type="repeat" description="WD" evidence="5">
    <location>
        <begin position="151"/>
        <end position="183"/>
    </location>
</feature>
<dbReference type="InterPro" id="IPR001680">
    <property type="entry name" value="WD40_rpt"/>
</dbReference>
<protein>
    <submittedName>
        <fullName evidence="10">Uncharacterized protein</fullName>
    </submittedName>
</protein>
<dbReference type="InterPro" id="IPR022100">
    <property type="entry name" value="WDHD1/CFT4_beta-prop_2nd"/>
</dbReference>
<evidence type="ECO:0000256" key="5">
    <source>
        <dbReference type="PROSITE-ProRule" id="PRU00221"/>
    </source>
</evidence>
<dbReference type="GO" id="GO:0006261">
    <property type="term" value="P:DNA-templated DNA replication"/>
    <property type="evidence" value="ECO:0007669"/>
    <property type="project" value="TreeGrafter"/>
</dbReference>
<organism evidence="11">
    <name type="scientific">Chlorella variabilis</name>
    <name type="common">Green alga</name>
    <dbReference type="NCBI Taxonomy" id="554065"/>
    <lineage>
        <taxon>Eukaryota</taxon>
        <taxon>Viridiplantae</taxon>
        <taxon>Chlorophyta</taxon>
        <taxon>core chlorophytes</taxon>
        <taxon>Trebouxiophyceae</taxon>
        <taxon>Chlorellales</taxon>
        <taxon>Chlorellaceae</taxon>
        <taxon>Chlorella clade</taxon>
        <taxon>Chlorella</taxon>
    </lineage>
</organism>
<dbReference type="PANTHER" id="PTHR19932:SF10">
    <property type="entry name" value="WD REPEAT AND HMG-BOX DNA-BINDING PROTEIN 1"/>
    <property type="match status" value="1"/>
</dbReference>
<feature type="domain" description="WDHD1/CFT4 second beta-propeller" evidence="7">
    <location>
        <begin position="412"/>
        <end position="697"/>
    </location>
</feature>
<dbReference type="SUPFAM" id="SSF50978">
    <property type="entry name" value="WD40 repeat-like"/>
    <property type="match status" value="1"/>
</dbReference>
<keyword evidence="11" id="KW-1185">Reference proteome</keyword>
<feature type="domain" description="WDHD1/CFT4 helical bundle" evidence="8">
    <location>
        <begin position="708"/>
        <end position="809"/>
    </location>
</feature>
<dbReference type="PROSITE" id="PS50082">
    <property type="entry name" value="WD_REPEATS_2"/>
    <property type="match status" value="2"/>
</dbReference>
<dbReference type="Gene3D" id="2.130.10.10">
    <property type="entry name" value="YVTN repeat-like/Quinoprotein amine dehydrogenase"/>
    <property type="match status" value="2"/>
</dbReference>
<dbReference type="GO" id="GO:0043596">
    <property type="term" value="C:nuclear replication fork"/>
    <property type="evidence" value="ECO:0007669"/>
    <property type="project" value="TreeGrafter"/>
</dbReference>
<evidence type="ECO:0000256" key="1">
    <source>
        <dbReference type="ARBA" id="ARBA00004123"/>
    </source>
</evidence>
<name>E1ZMP9_CHLVA</name>
<dbReference type="InParanoid" id="E1ZMP9"/>
<dbReference type="EMBL" id="GL433854">
    <property type="protein sequence ID" value="EFN52732.1"/>
    <property type="molecule type" value="Genomic_DNA"/>
</dbReference>
<dbReference type="PROSITE" id="PS00678">
    <property type="entry name" value="WD_REPEATS_1"/>
    <property type="match status" value="2"/>
</dbReference>
<dbReference type="RefSeq" id="XP_005844834.1">
    <property type="nucleotide sequence ID" value="XM_005844772.1"/>
</dbReference>
<sequence length="935" mass="97143">MAGAKQLSFSEAHKPGLCDVAYLPAAGGAATLITAGADGRVCYRSAEAPAEAAKEIENSNNGASAPVHCVAAAQGRAVVTGDDQNFVKCYSHPAGELQGVATRFTLPVRALAFSPSGLNLAAGGDDEGIKLVDITTSKVFRQLKSQAYTRSLAYDPEGEYLASVNADGTLNVWEIQTGKQPLCRRKACPKLDLASTSRSQAAWHPDGGSLLAAPGTDHDVVLYERMSWEAAFSLGGQHTAEVSLLAFSKNGLYLVSAGQDQAVVVWDVNERACLEKRLLPGAATGLAWHPTKNELAVITEDGQLAVWSGVVPAKLPGPTVDLDALNGVKKKGEGEAGAAGGAGGAAGMADGVSVLEGGGGGGVGATEAGASDEYDREDSFLADSGPKRGARRRGRGGYAGFSSLDLPQPQEAIQPGATEMGDSGRRYLAFTGLGCIMLRQEEDHNVVEVSFHDSSRQRKRIPLLNDFFGFSLGSLGDKGALYASRSNSESASTVVYRPFEAWAPNSDWSLSLPKGEEAECAAAGGSFCAVATSKRHLRLFSQAGTQTHLLTLPGAPVGLAAAGHQLAAVWHGAAPTAGGDQCLQYALYDVAEQRQVHGGPLPLSPAASLAWLGFAEEGLLAAYDTEGELRLRSADFGGSWVTAFSAAAERKSTEQYWVVGLGAKELQCIVCANTTEPAVPSGMQRPVVTAVALRPPVVAQDAALAPFEADLIRHGAVLSHLGAAAGDAREAEDGGELEEALHRAQLEADRISLRLIQKLLAADRQARALEAACTLHNVPALQGALKLANHHRATALAERISAVLEQRVAMEEAALELEEAEQYQQYQGEGVPHSAQRQHGDITPVPGPTFTENHQASPAAAATAGNMSRAPSPAVVSRPHGGTGAAASSNPFARKPAAEQPENSPGNAAAVAAAAKRKAPASGNPFARRSKAAKA</sequence>
<keyword evidence="3" id="KW-0677">Repeat</keyword>
<dbReference type="SMART" id="SM00320">
    <property type="entry name" value="WD40"/>
    <property type="match status" value="7"/>
</dbReference>
<evidence type="ECO:0000256" key="3">
    <source>
        <dbReference type="ARBA" id="ARBA00022737"/>
    </source>
</evidence>
<dbReference type="InterPro" id="IPR036322">
    <property type="entry name" value="WD40_repeat_dom_sf"/>
</dbReference>
<dbReference type="STRING" id="554065.E1ZMP9"/>
<reference evidence="10 11" key="1">
    <citation type="journal article" date="2010" name="Plant Cell">
        <title>The Chlorella variabilis NC64A genome reveals adaptation to photosymbiosis, coevolution with viruses, and cryptic sex.</title>
        <authorList>
            <person name="Blanc G."/>
            <person name="Duncan G."/>
            <person name="Agarkova I."/>
            <person name="Borodovsky M."/>
            <person name="Gurnon J."/>
            <person name="Kuo A."/>
            <person name="Lindquist E."/>
            <person name="Lucas S."/>
            <person name="Pangilinan J."/>
            <person name="Polle J."/>
            <person name="Salamov A."/>
            <person name="Terry A."/>
            <person name="Yamada T."/>
            <person name="Dunigan D.D."/>
            <person name="Grigoriev I.V."/>
            <person name="Claverie J.M."/>
            <person name="Van Etten J.L."/>
        </authorList>
    </citation>
    <scope>NUCLEOTIDE SEQUENCE [LARGE SCALE GENOMIC DNA]</scope>
    <source>
        <strain evidence="10 11">NC64A</strain>
    </source>
</reference>
<keyword evidence="4" id="KW-0539">Nucleus</keyword>
<dbReference type="AlphaFoldDB" id="E1ZMP9"/>
<evidence type="ECO:0000313" key="10">
    <source>
        <dbReference type="EMBL" id="EFN52732.1"/>
    </source>
</evidence>
<comment type="subcellular location">
    <subcellularLocation>
        <location evidence="1">Nucleus</location>
    </subcellularLocation>
</comment>
<dbReference type="Proteomes" id="UP000008141">
    <property type="component" value="Unassembled WGS sequence"/>
</dbReference>
<accession>E1ZMP9</accession>
<evidence type="ECO:0000259" key="7">
    <source>
        <dbReference type="Pfam" id="PF12341"/>
    </source>
</evidence>
<evidence type="ECO:0000256" key="2">
    <source>
        <dbReference type="ARBA" id="ARBA00022574"/>
    </source>
</evidence>
<dbReference type="GO" id="GO:0000278">
    <property type="term" value="P:mitotic cell cycle"/>
    <property type="evidence" value="ECO:0007669"/>
    <property type="project" value="TreeGrafter"/>
</dbReference>
<evidence type="ECO:0000259" key="8">
    <source>
        <dbReference type="Pfam" id="PF20946"/>
    </source>
</evidence>
<dbReference type="InterPro" id="IPR057646">
    <property type="entry name" value="WD40_WDHD1_1st"/>
</dbReference>
<dbReference type="KEGG" id="cvr:CHLNCDRAFT_138281"/>
<feature type="repeat" description="WD" evidence="5">
    <location>
        <begin position="235"/>
        <end position="276"/>
    </location>
</feature>
<dbReference type="InterPro" id="IPR015943">
    <property type="entry name" value="WD40/YVTN_repeat-like_dom_sf"/>
</dbReference>
<dbReference type="GeneID" id="17352189"/>
<dbReference type="InterPro" id="IPR019775">
    <property type="entry name" value="WD40_repeat_CS"/>
</dbReference>
<dbReference type="Pfam" id="PF24817">
    <property type="entry name" value="WD40_WDHD1_1st"/>
    <property type="match status" value="1"/>
</dbReference>
<dbReference type="eggNOG" id="KOG1274">
    <property type="taxonomic scope" value="Eukaryota"/>
</dbReference>
<feature type="region of interest" description="Disordered" evidence="6">
    <location>
        <begin position="358"/>
        <end position="409"/>
    </location>
</feature>
<evidence type="ECO:0000256" key="6">
    <source>
        <dbReference type="SAM" id="MobiDB-lite"/>
    </source>
</evidence>
<gene>
    <name evidence="10" type="ORF">CHLNCDRAFT_138281</name>
</gene>
<evidence type="ECO:0000256" key="4">
    <source>
        <dbReference type="ARBA" id="ARBA00023242"/>
    </source>
</evidence>
<evidence type="ECO:0000259" key="9">
    <source>
        <dbReference type="Pfam" id="PF24817"/>
    </source>
</evidence>
<dbReference type="PANTHER" id="PTHR19932">
    <property type="entry name" value="WD REPEAT AND HMG-BOX DNA BINDING PROTEIN"/>
    <property type="match status" value="1"/>
</dbReference>
<dbReference type="GO" id="GO:0006281">
    <property type="term" value="P:DNA repair"/>
    <property type="evidence" value="ECO:0007669"/>
    <property type="project" value="TreeGrafter"/>
</dbReference>
<dbReference type="Pfam" id="PF12341">
    <property type="entry name" value="Mcl1_mid"/>
    <property type="match status" value="1"/>
</dbReference>
<dbReference type="GO" id="GO:0003682">
    <property type="term" value="F:chromatin binding"/>
    <property type="evidence" value="ECO:0007669"/>
    <property type="project" value="TreeGrafter"/>
</dbReference>
<feature type="domain" description="WDHD1 first WD40" evidence="9">
    <location>
        <begin position="12"/>
        <end position="305"/>
    </location>
</feature>
<proteinExistence type="predicted"/>
<dbReference type="OMA" id="RYAHTNG"/>